<dbReference type="Gene3D" id="2.60.20.10">
    <property type="entry name" value="Crystallins"/>
    <property type="match status" value="1"/>
</dbReference>
<gene>
    <name evidence="1" type="ORF">BBA_06708</name>
</gene>
<protein>
    <submittedName>
        <fullName evidence="1">Uncharacterized protein</fullName>
    </submittedName>
</protein>
<reference evidence="1 2" key="1">
    <citation type="journal article" date="2012" name="Sci. Rep.">
        <title>Genomic perspectives on the evolution of fungal entomopathogenicity in Beauveria bassiana.</title>
        <authorList>
            <person name="Xiao G."/>
            <person name="Ying S.H."/>
            <person name="Zheng P."/>
            <person name="Wang Z.L."/>
            <person name="Zhang S."/>
            <person name="Xie X.Q."/>
            <person name="Shang Y."/>
            <person name="St Leger R.J."/>
            <person name="Zhao G.P."/>
            <person name="Wang C."/>
            <person name="Feng M.G."/>
        </authorList>
    </citation>
    <scope>NUCLEOTIDE SEQUENCE [LARGE SCALE GENOMIC DNA]</scope>
    <source>
        <strain evidence="1 2">ARSEF 2860</strain>
    </source>
</reference>
<dbReference type="RefSeq" id="XP_008600027.1">
    <property type="nucleotide sequence ID" value="XM_008601805.1"/>
</dbReference>
<dbReference type="EMBL" id="JH725169">
    <property type="protein sequence ID" value="EJP64326.1"/>
    <property type="molecule type" value="Genomic_DNA"/>
</dbReference>
<evidence type="ECO:0000313" key="1">
    <source>
        <dbReference type="EMBL" id="EJP64326.1"/>
    </source>
</evidence>
<dbReference type="Proteomes" id="UP000002762">
    <property type="component" value="Unassembled WGS sequence"/>
</dbReference>
<accession>J5JMQ2</accession>
<organism evidence="1 2">
    <name type="scientific">Beauveria bassiana (strain ARSEF 2860)</name>
    <name type="common">White muscardine disease fungus</name>
    <name type="synonym">Tritirachium shiotae</name>
    <dbReference type="NCBI Taxonomy" id="655819"/>
    <lineage>
        <taxon>Eukaryota</taxon>
        <taxon>Fungi</taxon>
        <taxon>Dikarya</taxon>
        <taxon>Ascomycota</taxon>
        <taxon>Pezizomycotina</taxon>
        <taxon>Sordariomycetes</taxon>
        <taxon>Hypocreomycetidae</taxon>
        <taxon>Hypocreales</taxon>
        <taxon>Cordycipitaceae</taxon>
        <taxon>Beauveria</taxon>
    </lineage>
</organism>
<dbReference type="GeneID" id="19889720"/>
<dbReference type="AlphaFoldDB" id="J5JMQ2"/>
<dbReference type="InParanoid" id="J5JMQ2"/>
<keyword evidence="2" id="KW-1185">Reference proteome</keyword>
<dbReference type="OrthoDB" id="5151994at2759"/>
<proteinExistence type="predicted"/>
<name>J5JMQ2_BEAB2</name>
<sequence>MATVASATDAAQETTADTQNIGVTLYQHVNYRGLSYVVPSVGRCWALPAPLRGEVSSIRFQTNDVSCSIYKSPFCFPPALYAGLRQSVPDLHDLDLGDEVQGVLCAAINSNDE</sequence>
<evidence type="ECO:0000313" key="2">
    <source>
        <dbReference type="Proteomes" id="UP000002762"/>
    </source>
</evidence>
<dbReference type="HOGENOM" id="CLU_160842_0_0_1"/>